<organism evidence="1">
    <name type="scientific">Fusarium oxysporum f. sp. vasinfectum 25433</name>
    <dbReference type="NCBI Taxonomy" id="1089449"/>
    <lineage>
        <taxon>Eukaryota</taxon>
        <taxon>Fungi</taxon>
        <taxon>Dikarya</taxon>
        <taxon>Ascomycota</taxon>
        <taxon>Pezizomycotina</taxon>
        <taxon>Sordariomycetes</taxon>
        <taxon>Hypocreomycetidae</taxon>
        <taxon>Hypocreales</taxon>
        <taxon>Nectriaceae</taxon>
        <taxon>Fusarium</taxon>
        <taxon>Fusarium oxysporum species complex</taxon>
    </lineage>
</organism>
<dbReference type="HOGENOM" id="CLU_3160029_0_0_1"/>
<evidence type="ECO:0000313" key="1">
    <source>
        <dbReference type="EMBL" id="EXM12335.1"/>
    </source>
</evidence>
<sequence>MSRRHKRNHRQGSLCHLQNEDWMTREAWIFEKFWQRSARGTIGKPATR</sequence>
<proteinExistence type="predicted"/>
<gene>
    <name evidence="1" type="ORF">FOTG_19164</name>
</gene>
<protein>
    <submittedName>
        <fullName evidence="1">Uncharacterized protein</fullName>
    </submittedName>
</protein>
<reference evidence="1" key="2">
    <citation type="submission" date="2014-03" db="EMBL/GenBank/DDBJ databases">
        <title>The Genome Annotation of Fusarium oxysporum Cotton.</title>
        <authorList>
            <consortium name="The Broad Institute Genomics Platform"/>
            <person name="Ma L.-J."/>
            <person name="Corby-Kistler H."/>
            <person name="Broz K."/>
            <person name="Gale L.R."/>
            <person name="Jonkers W."/>
            <person name="O'Donnell K."/>
            <person name="Ploetz R."/>
            <person name="Steinberg C."/>
            <person name="Schwartz D.C."/>
            <person name="VanEtten H."/>
            <person name="Zhou S."/>
            <person name="Young S.K."/>
            <person name="Zeng Q."/>
            <person name="Gargeya S."/>
            <person name="Fitzgerald M."/>
            <person name="Abouelleil A."/>
            <person name="Alvarado L."/>
            <person name="Chapman S.B."/>
            <person name="Gainer-Dewar J."/>
            <person name="Goldberg J."/>
            <person name="Griggs A."/>
            <person name="Gujja S."/>
            <person name="Hansen M."/>
            <person name="Howarth C."/>
            <person name="Imamovic A."/>
            <person name="Ireland A."/>
            <person name="Larimer J."/>
            <person name="McCowan C."/>
            <person name="Murphy C."/>
            <person name="Pearson M."/>
            <person name="Poon T.W."/>
            <person name="Priest M."/>
            <person name="Roberts A."/>
            <person name="Saif S."/>
            <person name="Shea T."/>
            <person name="Sykes S."/>
            <person name="Wortman J."/>
            <person name="Nusbaum C."/>
            <person name="Birren B."/>
        </authorList>
    </citation>
    <scope>NUCLEOTIDE SEQUENCE</scope>
    <source>
        <strain evidence="1">25433</strain>
    </source>
</reference>
<name>X0LV06_FUSOX</name>
<dbReference type="EMBL" id="KK035664">
    <property type="protein sequence ID" value="EXM12335.1"/>
    <property type="molecule type" value="Genomic_DNA"/>
</dbReference>
<dbReference type="Proteomes" id="UP000030701">
    <property type="component" value="Unassembled WGS sequence"/>
</dbReference>
<dbReference type="AlphaFoldDB" id="X0LV06"/>
<reference evidence="1" key="1">
    <citation type="submission" date="2011-11" db="EMBL/GenBank/DDBJ databases">
        <title>The Genome Sequence of Fusarium oxysporum Cotton.</title>
        <authorList>
            <consortium name="The Broad Institute Genome Sequencing Platform"/>
            <person name="Ma L.-J."/>
            <person name="Gale L.R."/>
            <person name="Schwartz D.C."/>
            <person name="Zhou S."/>
            <person name="Corby-Kistler H."/>
            <person name="Young S.K."/>
            <person name="Zeng Q."/>
            <person name="Gargeya S."/>
            <person name="Fitzgerald M."/>
            <person name="Haas B."/>
            <person name="Abouelleil A."/>
            <person name="Alvarado L."/>
            <person name="Arachchi H.M."/>
            <person name="Berlin A."/>
            <person name="Brown A."/>
            <person name="Chapman S.B."/>
            <person name="Chen Z."/>
            <person name="Dunbar C."/>
            <person name="Freedman E."/>
            <person name="Gearin G."/>
            <person name="Goldberg J."/>
            <person name="Griggs A."/>
            <person name="Gujja S."/>
            <person name="Heiman D."/>
            <person name="Howarth C."/>
            <person name="Larson L."/>
            <person name="Lui A."/>
            <person name="MacDonald P.J.P."/>
            <person name="Montmayeur A."/>
            <person name="Murphy C."/>
            <person name="Neiman D."/>
            <person name="Pearson M."/>
            <person name="Priest M."/>
            <person name="Roberts A."/>
            <person name="Saif S."/>
            <person name="Shea T."/>
            <person name="Shenoy N."/>
            <person name="Sisk P."/>
            <person name="Stolte C."/>
            <person name="Sykes S."/>
            <person name="Wortman J."/>
            <person name="Nusbaum C."/>
            <person name="Birren B."/>
        </authorList>
    </citation>
    <scope>NUCLEOTIDE SEQUENCE [LARGE SCALE GENOMIC DNA]</scope>
    <source>
        <strain evidence="1">25433</strain>
    </source>
</reference>
<accession>X0LV06</accession>